<dbReference type="PANTHER" id="PTHR10584">
    <property type="entry name" value="SUGAR KINASE"/>
    <property type="match status" value="1"/>
</dbReference>
<name>A0ABP0WS68_9BRYO</name>
<dbReference type="Proteomes" id="UP001497444">
    <property type="component" value="Chromosome 2"/>
</dbReference>
<sequence>MQVGKDGYASLKRDALASVGVHLDHMNTMKRAKNSIILVQGAIVSWPHLADGIRRLVTIVQQLICWAGAVLLQQEIPDNLSTWMLLRMCLQIVWSANLPVTLDAGGTGIPVPQELLKCVTILTPNESEVAQFTGMPTNTWEQTIKAAAKIQTEELNEDVSGAQELSEDRFAAQKPSEEFYVAQESASERGL</sequence>
<dbReference type="InterPro" id="IPR029056">
    <property type="entry name" value="Ribokinase-like"/>
</dbReference>
<dbReference type="SUPFAM" id="SSF53613">
    <property type="entry name" value="Ribokinase-like"/>
    <property type="match status" value="1"/>
</dbReference>
<dbReference type="Pfam" id="PF00294">
    <property type="entry name" value="PfkB"/>
    <property type="match status" value="1"/>
</dbReference>
<proteinExistence type="predicted"/>
<dbReference type="PANTHER" id="PTHR10584:SF166">
    <property type="entry name" value="RIBOKINASE"/>
    <property type="match status" value="1"/>
</dbReference>
<accession>A0ABP0WS68</accession>
<evidence type="ECO:0000313" key="5">
    <source>
        <dbReference type="Proteomes" id="UP001497444"/>
    </source>
</evidence>
<evidence type="ECO:0000259" key="3">
    <source>
        <dbReference type="Pfam" id="PF00294"/>
    </source>
</evidence>
<protein>
    <recommendedName>
        <fullName evidence="3">Carbohydrate kinase PfkB domain-containing protein</fullName>
    </recommendedName>
</protein>
<evidence type="ECO:0000256" key="2">
    <source>
        <dbReference type="ARBA" id="ARBA00022777"/>
    </source>
</evidence>
<keyword evidence="2" id="KW-0418">Kinase</keyword>
<organism evidence="4 5">
    <name type="scientific">Sphagnum jensenii</name>
    <dbReference type="NCBI Taxonomy" id="128206"/>
    <lineage>
        <taxon>Eukaryota</taxon>
        <taxon>Viridiplantae</taxon>
        <taxon>Streptophyta</taxon>
        <taxon>Embryophyta</taxon>
        <taxon>Bryophyta</taxon>
        <taxon>Sphagnophytina</taxon>
        <taxon>Sphagnopsida</taxon>
        <taxon>Sphagnales</taxon>
        <taxon>Sphagnaceae</taxon>
        <taxon>Sphagnum</taxon>
    </lineage>
</organism>
<dbReference type="InterPro" id="IPR011611">
    <property type="entry name" value="PfkB_dom"/>
</dbReference>
<keyword evidence="5" id="KW-1185">Reference proteome</keyword>
<reference evidence="4 5" key="1">
    <citation type="submission" date="2024-02" db="EMBL/GenBank/DDBJ databases">
        <authorList>
            <consortium name="ELIXIR-Norway"/>
            <consortium name="Elixir Norway"/>
        </authorList>
    </citation>
    <scope>NUCLEOTIDE SEQUENCE [LARGE SCALE GENOMIC DNA]</scope>
</reference>
<feature type="domain" description="Carbohydrate kinase PfkB" evidence="3">
    <location>
        <begin position="3"/>
        <end position="152"/>
    </location>
</feature>
<evidence type="ECO:0000256" key="1">
    <source>
        <dbReference type="ARBA" id="ARBA00022679"/>
    </source>
</evidence>
<evidence type="ECO:0000313" key="4">
    <source>
        <dbReference type="EMBL" id="CAK9268646.1"/>
    </source>
</evidence>
<dbReference type="Gene3D" id="3.40.1190.20">
    <property type="match status" value="1"/>
</dbReference>
<keyword evidence="1" id="KW-0808">Transferase</keyword>
<gene>
    <name evidence="4" type="ORF">CSSPJE1EN1_LOCUS14124</name>
</gene>
<dbReference type="EMBL" id="OZ020097">
    <property type="protein sequence ID" value="CAK9268646.1"/>
    <property type="molecule type" value="Genomic_DNA"/>
</dbReference>